<dbReference type="OrthoDB" id="9774454at2"/>
<dbReference type="Pfam" id="PF00941">
    <property type="entry name" value="FAD_binding_5"/>
    <property type="match status" value="1"/>
</dbReference>
<dbReference type="PROSITE" id="PS51387">
    <property type="entry name" value="FAD_PCMH"/>
    <property type="match status" value="1"/>
</dbReference>
<dbReference type="SMART" id="SM01092">
    <property type="entry name" value="CO_deh_flav_C"/>
    <property type="match status" value="1"/>
</dbReference>
<evidence type="ECO:0000313" key="5">
    <source>
        <dbReference type="EMBL" id="ACZ39729.1"/>
    </source>
</evidence>
<dbReference type="InterPro" id="IPR005107">
    <property type="entry name" value="CO_DH_flav_C"/>
</dbReference>
<organism evidence="5 6">
    <name type="scientific">Sphaerobacter thermophilus (strain ATCC 49802 / DSM 20745 / KCCM 41009 / NCIMB 13125 / S 6022)</name>
    <dbReference type="NCBI Taxonomy" id="479434"/>
    <lineage>
        <taxon>Bacteria</taxon>
        <taxon>Pseudomonadati</taxon>
        <taxon>Thermomicrobiota</taxon>
        <taxon>Thermomicrobia</taxon>
        <taxon>Sphaerobacterales</taxon>
        <taxon>Sphaerobacterineae</taxon>
        <taxon>Sphaerobacteraceae</taxon>
        <taxon>Sphaerobacter</taxon>
    </lineage>
</organism>
<dbReference type="InterPro" id="IPR036683">
    <property type="entry name" value="CO_DH_flav_C_dom_sf"/>
</dbReference>
<gene>
    <name evidence="5" type="ordered locus">Sthe_2308</name>
</gene>
<dbReference type="STRING" id="479434.Sthe_2308"/>
<dbReference type="InParanoid" id="D1C783"/>
<dbReference type="FunFam" id="3.30.465.10:FF:000017">
    <property type="entry name" value="Xanthine dehydrogenase, FAD binding subunit"/>
    <property type="match status" value="1"/>
</dbReference>
<dbReference type="Gene3D" id="3.30.43.10">
    <property type="entry name" value="Uridine Diphospho-n-acetylenolpyruvylglucosamine Reductase, domain 2"/>
    <property type="match status" value="1"/>
</dbReference>
<dbReference type="eggNOG" id="COG1319">
    <property type="taxonomic scope" value="Bacteria"/>
</dbReference>
<proteinExistence type="predicted"/>
<dbReference type="InterPro" id="IPR016167">
    <property type="entry name" value="FAD-bd_PCMH_sub1"/>
</dbReference>
<evidence type="ECO:0000259" key="4">
    <source>
        <dbReference type="PROSITE" id="PS51387"/>
    </source>
</evidence>
<protein>
    <submittedName>
        <fullName evidence="5">Molybdopterin dehydrogenase FAD-binding protein</fullName>
    </submittedName>
</protein>
<dbReference type="InterPro" id="IPR016169">
    <property type="entry name" value="FAD-bd_PCMH_sub2"/>
</dbReference>
<name>D1C783_SPHTD</name>
<dbReference type="InterPro" id="IPR051312">
    <property type="entry name" value="Diverse_Substr_Oxidored"/>
</dbReference>
<keyword evidence="6" id="KW-1185">Reference proteome</keyword>
<evidence type="ECO:0000313" key="6">
    <source>
        <dbReference type="Proteomes" id="UP000002027"/>
    </source>
</evidence>
<dbReference type="Gene3D" id="3.30.465.10">
    <property type="match status" value="1"/>
</dbReference>
<dbReference type="GO" id="GO:0071949">
    <property type="term" value="F:FAD binding"/>
    <property type="evidence" value="ECO:0007669"/>
    <property type="project" value="InterPro"/>
</dbReference>
<dbReference type="InterPro" id="IPR016166">
    <property type="entry name" value="FAD-bd_PCMH"/>
</dbReference>
<dbReference type="SUPFAM" id="SSF55447">
    <property type="entry name" value="CO dehydrogenase flavoprotein C-terminal domain-like"/>
    <property type="match status" value="1"/>
</dbReference>
<reference evidence="6" key="1">
    <citation type="submission" date="2009-11" db="EMBL/GenBank/DDBJ databases">
        <title>The complete chromosome 1 of Sphaerobacter thermophilus DSM 20745.</title>
        <authorList>
            <person name="Lucas S."/>
            <person name="Copeland A."/>
            <person name="Lapidus A."/>
            <person name="Glavina del Rio T."/>
            <person name="Dalin E."/>
            <person name="Tice H."/>
            <person name="Bruce D."/>
            <person name="Goodwin L."/>
            <person name="Pitluck S."/>
            <person name="Kyrpides N."/>
            <person name="Mavromatis K."/>
            <person name="Ivanova N."/>
            <person name="Mikhailova N."/>
            <person name="LaButti K.M."/>
            <person name="Clum A."/>
            <person name="Sun H.I."/>
            <person name="Brettin T."/>
            <person name="Detter J.C."/>
            <person name="Han C."/>
            <person name="Larimer F."/>
            <person name="Land M."/>
            <person name="Hauser L."/>
            <person name="Markowitz V."/>
            <person name="Cheng J.F."/>
            <person name="Hugenholtz P."/>
            <person name="Woyke T."/>
            <person name="Wu D."/>
            <person name="Steenblock K."/>
            <person name="Schneider S."/>
            <person name="Pukall R."/>
            <person name="Goeker M."/>
            <person name="Klenk H.P."/>
            <person name="Eisen J.A."/>
        </authorList>
    </citation>
    <scope>NUCLEOTIDE SEQUENCE [LARGE SCALE GENOMIC DNA]</scope>
    <source>
        <strain evidence="6">ATCC 49802 / DSM 20745 / S 6022</strain>
    </source>
</reference>
<dbReference type="SUPFAM" id="SSF56176">
    <property type="entry name" value="FAD-binding/transporter-associated domain-like"/>
    <property type="match status" value="1"/>
</dbReference>
<dbReference type="EMBL" id="CP001823">
    <property type="protein sequence ID" value="ACZ39729.1"/>
    <property type="molecule type" value="Genomic_DNA"/>
</dbReference>
<dbReference type="Proteomes" id="UP000002027">
    <property type="component" value="Chromosome 1"/>
</dbReference>
<evidence type="ECO:0000256" key="3">
    <source>
        <dbReference type="ARBA" id="ARBA00023002"/>
    </source>
</evidence>
<dbReference type="PANTHER" id="PTHR42659">
    <property type="entry name" value="XANTHINE DEHYDROGENASE SUBUNIT C-RELATED"/>
    <property type="match status" value="1"/>
</dbReference>
<feature type="domain" description="FAD-binding PCMH-type" evidence="4">
    <location>
        <begin position="1"/>
        <end position="177"/>
    </location>
</feature>
<dbReference type="HOGENOM" id="CLU_058050_3_0_0"/>
<keyword evidence="2" id="KW-0274">FAD</keyword>
<sequence>MKPPVFDYFAPTTVDETHRVLAEHQADGKILAGGQSLVPVLNMRLAYPAVLIDINRVSELDHITLDNGRLTIGALTRQQTLLESDVVAEHFPLLAEATRYIGHRTIRNRGTVGGSLAHADPAAELPAVMLALNAELTLSSTRGQRQVPAQDFFVDYMTTALNPDELLQAVQIPAPAPRSGWSFKEVSRRHGDFALVATAALVTLDEAGTCTDARLVLTGVGPTPVTVDLSTTLIGAVPTADAVAAAADAAREAVDPPSDVHATSDYRRHLARVLSRRALTTAIERAGGRV</sequence>
<dbReference type="RefSeq" id="WP_012872770.1">
    <property type="nucleotide sequence ID" value="NC_013523.1"/>
</dbReference>
<dbReference type="PANTHER" id="PTHR42659:SF2">
    <property type="entry name" value="XANTHINE DEHYDROGENASE SUBUNIT C-RELATED"/>
    <property type="match status" value="1"/>
</dbReference>
<dbReference type="FunCoup" id="D1C783">
    <property type="interactions" value="58"/>
</dbReference>
<keyword evidence="3" id="KW-0560">Oxidoreductase</keyword>
<dbReference type="KEGG" id="sti:Sthe_2308"/>
<dbReference type="Pfam" id="PF03450">
    <property type="entry name" value="CO_deh_flav_C"/>
    <property type="match status" value="1"/>
</dbReference>
<evidence type="ECO:0000256" key="2">
    <source>
        <dbReference type="ARBA" id="ARBA00022827"/>
    </source>
</evidence>
<keyword evidence="1" id="KW-0285">Flavoprotein</keyword>
<dbReference type="Gene3D" id="3.30.390.50">
    <property type="entry name" value="CO dehydrogenase flavoprotein, C-terminal domain"/>
    <property type="match status" value="1"/>
</dbReference>
<dbReference type="InterPro" id="IPR002346">
    <property type="entry name" value="Mopterin_DH_FAD-bd"/>
</dbReference>
<reference evidence="5 6" key="2">
    <citation type="journal article" date="2010" name="Stand. Genomic Sci.">
        <title>Complete genome sequence of Desulfohalobium retbaense type strain (HR(100)).</title>
        <authorList>
            <person name="Spring S."/>
            <person name="Nolan M."/>
            <person name="Lapidus A."/>
            <person name="Glavina Del Rio T."/>
            <person name="Copeland A."/>
            <person name="Tice H."/>
            <person name="Cheng J.F."/>
            <person name="Lucas S."/>
            <person name="Land M."/>
            <person name="Chen F."/>
            <person name="Bruce D."/>
            <person name="Goodwin L."/>
            <person name="Pitluck S."/>
            <person name="Ivanova N."/>
            <person name="Mavromatis K."/>
            <person name="Mikhailova N."/>
            <person name="Pati A."/>
            <person name="Chen A."/>
            <person name="Palaniappan K."/>
            <person name="Hauser L."/>
            <person name="Chang Y.J."/>
            <person name="Jeffries C.D."/>
            <person name="Munk C."/>
            <person name="Kiss H."/>
            <person name="Chain P."/>
            <person name="Han C."/>
            <person name="Brettin T."/>
            <person name="Detter J.C."/>
            <person name="Schuler E."/>
            <person name="Goker M."/>
            <person name="Rohde M."/>
            <person name="Bristow J."/>
            <person name="Eisen J.A."/>
            <person name="Markowitz V."/>
            <person name="Hugenholtz P."/>
            <person name="Kyrpides N.C."/>
            <person name="Klenk H.P."/>
        </authorList>
    </citation>
    <scope>NUCLEOTIDE SEQUENCE [LARGE SCALE GENOMIC DNA]</scope>
    <source>
        <strain evidence="6">ATCC 49802 / DSM 20745 / S 6022</strain>
    </source>
</reference>
<dbReference type="InterPro" id="IPR036318">
    <property type="entry name" value="FAD-bd_PCMH-like_sf"/>
</dbReference>
<dbReference type="GO" id="GO:0016491">
    <property type="term" value="F:oxidoreductase activity"/>
    <property type="evidence" value="ECO:0007669"/>
    <property type="project" value="UniProtKB-KW"/>
</dbReference>
<accession>D1C783</accession>
<dbReference type="AlphaFoldDB" id="D1C783"/>
<evidence type="ECO:0000256" key="1">
    <source>
        <dbReference type="ARBA" id="ARBA00022630"/>
    </source>
</evidence>